<protein>
    <submittedName>
        <fullName evidence="4">High-affinity leucine-specific transport system, periplasmic binding protein LivK</fullName>
    </submittedName>
</protein>
<dbReference type="Pfam" id="PF24681">
    <property type="entry name" value="Kelch_KLHDC2_KLHL20_DRC7"/>
    <property type="match status" value="1"/>
</dbReference>
<sequence length="769" mass="77242">MKSLSTSLWLALTLVLVTGCSPSAPITSAVQVAVSVPQALSSSDVTRVQVTVSASDMASLSVELASSNGSWGGLIGNIPAGSNRSFLAQAYDASGTLRFQGQTSGVTLFPNQTTAVALILQELSPPPPYANEAPVIDSLVASSTSVLTGGALSLTAIVHDPNPGDTLSLAWTASGGSFSDPAAASTSWTAPSSVGVQTLTLTVTDSQGAAVSVSLAVNVSSDGAAAGNAALNISFNLWPVISKVSASRNLLDAGQSTSVSTLASDADGDALSYAWTASCPGTWTHASSSTASFIPSSVPAGACNNCRLTVTVQDGRGGQNTGSLSLCVAASSPERFAPRFSQFYQSATSTSPGQTVTFDVTALDPQSASLTFAWTATYGSLGTPAHGASTSRIIWTAPSCTPASTASVITVTVTNAFNLSATQSFSVAGLPACVSGWAATGSMASPRYQHTATLLPNGKVLNVGGRYNGGSTDIVAMAEVYDPATGTWSAAGSLVAPRFQHTATLLPNGKVLVAGGRGTGYLASAEVYDPVTGSWSAIASMASPRLLHTATLLPNGKVLVAGGYTGSSYTASAEVYDPATGTWSATGSMVAPRYVHTATLLSNGKVLVAGGYNSSSTYLRTAEVYDPATGFWSAVGSMSTYRGFHPATLLANGKVLVSGGNRSSTDSSATADLYDPATGTWSVTGSMVSIRSGHPAVLLPNGKVLVAGGSGTSTVESYNPALGTWSAAVPMAAVRSGHTATLLTNGTVLVSGGTNGSSGVLTTAAVYSP</sequence>
<keyword evidence="2" id="KW-0677">Repeat</keyword>
<evidence type="ECO:0000313" key="4">
    <source>
        <dbReference type="EMBL" id="KFE69701.1"/>
    </source>
</evidence>
<dbReference type="Gene3D" id="2.130.10.80">
    <property type="entry name" value="Galactose oxidase/kelch, beta-propeller"/>
    <property type="match status" value="2"/>
</dbReference>
<dbReference type="InterPro" id="IPR037293">
    <property type="entry name" value="Gal_Oxidase_central_sf"/>
</dbReference>
<dbReference type="PROSITE" id="PS51257">
    <property type="entry name" value="PROKAR_LIPOPROTEIN"/>
    <property type="match status" value="1"/>
</dbReference>
<comment type="caution">
    <text evidence="4">The sequence shown here is derived from an EMBL/GenBank/DDBJ whole genome shotgun (WGS) entry which is preliminary data.</text>
</comment>
<gene>
    <name evidence="4" type="ORF">DB31_6676</name>
</gene>
<dbReference type="InterPro" id="IPR006652">
    <property type="entry name" value="Kelch_1"/>
</dbReference>
<dbReference type="EMBL" id="JMCB01000004">
    <property type="protein sequence ID" value="KFE69701.1"/>
    <property type="molecule type" value="Genomic_DNA"/>
</dbReference>
<dbReference type="InterPro" id="IPR035986">
    <property type="entry name" value="PKD_dom_sf"/>
</dbReference>
<keyword evidence="1" id="KW-0880">Kelch repeat</keyword>
<dbReference type="Pfam" id="PF17963">
    <property type="entry name" value="Big_9"/>
    <property type="match status" value="1"/>
</dbReference>
<dbReference type="InterPro" id="IPR013783">
    <property type="entry name" value="Ig-like_fold"/>
</dbReference>
<evidence type="ECO:0000313" key="5">
    <source>
        <dbReference type="Proteomes" id="UP000028725"/>
    </source>
</evidence>
<accession>A0A085WPT8</accession>
<dbReference type="AlphaFoldDB" id="A0A085WPT8"/>
<keyword evidence="5" id="KW-1185">Reference proteome</keyword>
<dbReference type="PANTHER" id="PTHR46344:SF27">
    <property type="entry name" value="KELCH REPEAT SUPERFAMILY PROTEIN"/>
    <property type="match status" value="1"/>
</dbReference>
<reference evidence="4 5" key="1">
    <citation type="submission" date="2014-04" db="EMBL/GenBank/DDBJ databases">
        <title>Genome assembly of Hyalangium minutum DSM 14724.</title>
        <authorList>
            <person name="Sharma G."/>
            <person name="Subramanian S."/>
        </authorList>
    </citation>
    <scope>NUCLEOTIDE SEQUENCE [LARGE SCALE GENOMIC DNA]</scope>
    <source>
        <strain evidence="4 5">DSM 14724</strain>
    </source>
</reference>
<dbReference type="OrthoDB" id="5498078at2"/>
<dbReference type="PANTHER" id="PTHR46344">
    <property type="entry name" value="OS02G0202900 PROTEIN"/>
    <property type="match status" value="1"/>
</dbReference>
<dbReference type="Gene3D" id="2.60.40.10">
    <property type="entry name" value="Immunoglobulins"/>
    <property type="match status" value="2"/>
</dbReference>
<name>A0A085WPT8_9BACT</name>
<organism evidence="4 5">
    <name type="scientific">Hyalangium minutum</name>
    <dbReference type="NCBI Taxonomy" id="394096"/>
    <lineage>
        <taxon>Bacteria</taxon>
        <taxon>Pseudomonadati</taxon>
        <taxon>Myxococcota</taxon>
        <taxon>Myxococcia</taxon>
        <taxon>Myxococcales</taxon>
        <taxon>Cystobacterineae</taxon>
        <taxon>Archangiaceae</taxon>
        <taxon>Hyalangium</taxon>
    </lineage>
</organism>
<dbReference type="STRING" id="394096.DB31_6676"/>
<evidence type="ECO:0000256" key="1">
    <source>
        <dbReference type="ARBA" id="ARBA00022441"/>
    </source>
</evidence>
<dbReference type="SUPFAM" id="SSF49299">
    <property type="entry name" value="PKD domain"/>
    <property type="match status" value="1"/>
</dbReference>
<dbReference type="Gene3D" id="2.120.10.80">
    <property type="entry name" value="Kelch-type beta propeller"/>
    <property type="match status" value="1"/>
</dbReference>
<feature type="signal peptide" evidence="3">
    <location>
        <begin position="1"/>
        <end position="23"/>
    </location>
</feature>
<dbReference type="Proteomes" id="UP000028725">
    <property type="component" value="Unassembled WGS sequence"/>
</dbReference>
<evidence type="ECO:0000256" key="2">
    <source>
        <dbReference type="ARBA" id="ARBA00022737"/>
    </source>
</evidence>
<dbReference type="RefSeq" id="WP_044187116.1">
    <property type="nucleotide sequence ID" value="NZ_JMCB01000004.1"/>
</dbReference>
<dbReference type="SUPFAM" id="SSF117281">
    <property type="entry name" value="Kelch motif"/>
    <property type="match status" value="1"/>
</dbReference>
<evidence type="ECO:0000256" key="3">
    <source>
        <dbReference type="SAM" id="SignalP"/>
    </source>
</evidence>
<dbReference type="SMART" id="SM00612">
    <property type="entry name" value="Kelch"/>
    <property type="match status" value="6"/>
</dbReference>
<dbReference type="PATRIC" id="fig|394096.3.peg.2774"/>
<dbReference type="Pfam" id="PF01344">
    <property type="entry name" value="Kelch_1"/>
    <property type="match status" value="1"/>
</dbReference>
<keyword evidence="3" id="KW-0732">Signal</keyword>
<feature type="chain" id="PRO_5001800004" evidence="3">
    <location>
        <begin position="24"/>
        <end position="769"/>
    </location>
</feature>
<dbReference type="InterPro" id="IPR015915">
    <property type="entry name" value="Kelch-typ_b-propeller"/>
</dbReference>
<proteinExistence type="predicted"/>